<dbReference type="InterPro" id="IPR028081">
    <property type="entry name" value="Leu-bd"/>
</dbReference>
<evidence type="ECO:0000313" key="5">
    <source>
        <dbReference type="EMBL" id="GAA2466327.1"/>
    </source>
</evidence>
<dbReference type="RefSeq" id="WP_344328900.1">
    <property type="nucleotide sequence ID" value="NZ_BAAASZ010000051.1"/>
</dbReference>
<evidence type="ECO:0000259" key="4">
    <source>
        <dbReference type="Pfam" id="PF13458"/>
    </source>
</evidence>
<dbReference type="SUPFAM" id="SSF53822">
    <property type="entry name" value="Periplasmic binding protein-like I"/>
    <property type="match status" value="1"/>
</dbReference>
<evidence type="ECO:0000256" key="2">
    <source>
        <dbReference type="ARBA" id="ARBA00022729"/>
    </source>
</evidence>
<dbReference type="InterPro" id="IPR028082">
    <property type="entry name" value="Peripla_BP_I"/>
</dbReference>
<dbReference type="PANTHER" id="PTHR13847">
    <property type="entry name" value="SARCOSINE DEHYDROGENASE-RELATED"/>
    <property type="match status" value="1"/>
</dbReference>
<evidence type="ECO:0000256" key="1">
    <source>
        <dbReference type="ARBA" id="ARBA00010062"/>
    </source>
</evidence>
<dbReference type="InterPro" id="IPR006076">
    <property type="entry name" value="FAD-dep_OxRdtase"/>
</dbReference>
<organism evidence="5 6">
    <name type="scientific">Streptomyces macrosporus</name>
    <dbReference type="NCBI Taxonomy" id="44032"/>
    <lineage>
        <taxon>Bacteria</taxon>
        <taxon>Bacillati</taxon>
        <taxon>Actinomycetota</taxon>
        <taxon>Actinomycetes</taxon>
        <taxon>Kitasatosporales</taxon>
        <taxon>Streptomycetaceae</taxon>
        <taxon>Streptomyces</taxon>
    </lineage>
</organism>
<dbReference type="Pfam" id="PF13458">
    <property type="entry name" value="Peripla_BP_6"/>
    <property type="match status" value="1"/>
</dbReference>
<feature type="domain" description="Leucine-binding protein" evidence="4">
    <location>
        <begin position="4"/>
        <end position="236"/>
    </location>
</feature>
<comment type="caution">
    <text evidence="5">The sequence shown here is derived from an EMBL/GenBank/DDBJ whole genome shotgun (WGS) entry which is preliminary data.</text>
</comment>
<sequence>MPGSVRVAVVGPFSGRRAAWGGPLRDAMARHAAPALRWEPFDDVGDADEGPRRAREITADGGYAAVVGHFNSAGAQAALPLYRRAGLPVLLPLATRPGLLDGADGWALRWCPDDHGQLRALARAAHRLGRRRLLVAHDGSDYGRALAESFASLPAPPLPVAPLPALPAPPTVPRRGGGPALDGATAVAVCGTHFGVAAVARELRGAGFDGLLLATDDCAVEEFADLAGPAARGMLVARLSGGAPGRVEAAFAALATALARDPAARGARLLAAVRAASGTAFTPAGEPVFPDGGTGGWEVVPVAVPDDRPRPPSPPPAGGGADFFDVAVVGAGVVGSAAAAALAEAGASVVLVDAGAAVPPATHWSGGLVRAYDPDPAVRALAIRSHRLLWGLPAERTEAYGFRRTGSLVLLGPGDLEEARRGIDELRAGGVEAELLTADDVAARWPGLDARHTAGAVWEPGAGHADPRRAVAVHRDGARRHGASVRDGCAVRDIAPCPGGAVLTTDRGPLTARAVVVAAGSGTPALLDRLAPAGSAPASFVTRRIRYGHFAGGHPSPAVVDLVTGVWGRPAPEVADGALLAGRPVDEWGHEPRGGDRLTEDQAAYIRAGAARVWPWLAEAPCLGGRHGTDLYGEGGPLLGPVPGRIRTVVAARWSGGGFKTAPAAAEYIAHAVLGAASPARPEENDEEPR</sequence>
<dbReference type="Gene3D" id="3.50.50.60">
    <property type="entry name" value="FAD/NAD(P)-binding domain"/>
    <property type="match status" value="1"/>
</dbReference>
<reference evidence="6" key="1">
    <citation type="journal article" date="2019" name="Int. J. Syst. Evol. Microbiol.">
        <title>The Global Catalogue of Microorganisms (GCM) 10K type strain sequencing project: providing services to taxonomists for standard genome sequencing and annotation.</title>
        <authorList>
            <consortium name="The Broad Institute Genomics Platform"/>
            <consortium name="The Broad Institute Genome Sequencing Center for Infectious Disease"/>
            <person name="Wu L."/>
            <person name="Ma J."/>
        </authorList>
    </citation>
    <scope>NUCLEOTIDE SEQUENCE [LARGE SCALE GENOMIC DNA]</scope>
    <source>
        <strain evidence="6">JCM 6305</strain>
    </source>
</reference>
<dbReference type="SUPFAM" id="SSF51905">
    <property type="entry name" value="FAD/NAD(P)-binding domain"/>
    <property type="match status" value="1"/>
</dbReference>
<dbReference type="Pfam" id="PF01266">
    <property type="entry name" value="DAO"/>
    <property type="match status" value="1"/>
</dbReference>
<comment type="similarity">
    <text evidence="1">Belongs to the leucine-binding protein family.</text>
</comment>
<keyword evidence="2" id="KW-0732">Signal</keyword>
<dbReference type="EMBL" id="BAAASZ010000051">
    <property type="protein sequence ID" value="GAA2466327.1"/>
    <property type="molecule type" value="Genomic_DNA"/>
</dbReference>
<name>A0ABP5XRR1_9ACTN</name>
<gene>
    <name evidence="5" type="ORF">GCM10010405_58630</name>
</gene>
<accession>A0ABP5XRR1</accession>
<dbReference type="InterPro" id="IPR036188">
    <property type="entry name" value="FAD/NAD-bd_sf"/>
</dbReference>
<evidence type="ECO:0000259" key="3">
    <source>
        <dbReference type="Pfam" id="PF01266"/>
    </source>
</evidence>
<proteinExistence type="inferred from homology"/>
<dbReference type="Gene3D" id="3.30.9.10">
    <property type="entry name" value="D-Amino Acid Oxidase, subunit A, domain 2"/>
    <property type="match status" value="1"/>
</dbReference>
<feature type="domain" description="FAD dependent oxidoreductase" evidence="3">
    <location>
        <begin position="325"/>
        <end position="671"/>
    </location>
</feature>
<protein>
    <submittedName>
        <fullName evidence="5">Uncharacterized protein</fullName>
    </submittedName>
</protein>
<dbReference type="Gene3D" id="3.40.50.2300">
    <property type="match status" value="2"/>
</dbReference>
<keyword evidence="6" id="KW-1185">Reference proteome</keyword>
<dbReference type="Proteomes" id="UP001501638">
    <property type="component" value="Unassembled WGS sequence"/>
</dbReference>
<evidence type="ECO:0000313" key="6">
    <source>
        <dbReference type="Proteomes" id="UP001501638"/>
    </source>
</evidence>